<evidence type="ECO:0000313" key="2">
    <source>
        <dbReference type="EMBL" id="OAG41191.1"/>
    </source>
</evidence>
<dbReference type="AlphaFoldDB" id="A0A177FBZ4"/>
<sequence>MFNSTTSAEQQLPPDALTWFLDDPFRTWNTTILFIILFFVLCGCTILLGARYAEIFRFGTIFADELPLTLEGRQASCPWRDGDGGDVGCLPGGNLLFQATNSQDDHQFDLRRRPGTANLQPNYVAIGKVREGKIAQRRASLLEASSRTKHAHGHLTLKTLPSSGN</sequence>
<dbReference type="RefSeq" id="XP_022513143.1">
    <property type="nucleotide sequence ID" value="XM_022654543.1"/>
</dbReference>
<dbReference type="EMBL" id="LVKK01000026">
    <property type="protein sequence ID" value="OAG41191.1"/>
    <property type="molecule type" value="Genomic_DNA"/>
</dbReference>
<keyword evidence="1" id="KW-1133">Transmembrane helix</keyword>
<comment type="caution">
    <text evidence="2">The sequence shown here is derived from an EMBL/GenBank/DDBJ whole genome shotgun (WGS) entry which is preliminary data.</text>
</comment>
<dbReference type="OrthoDB" id="4146997at2759"/>
<keyword evidence="1" id="KW-0472">Membrane</keyword>
<dbReference type="GeneID" id="34599740"/>
<gene>
    <name evidence="2" type="ORF">AYO21_04571</name>
</gene>
<protein>
    <submittedName>
        <fullName evidence="2">Uncharacterized protein</fullName>
    </submittedName>
</protein>
<organism evidence="2 3">
    <name type="scientific">Fonsecaea monophora</name>
    <dbReference type="NCBI Taxonomy" id="254056"/>
    <lineage>
        <taxon>Eukaryota</taxon>
        <taxon>Fungi</taxon>
        <taxon>Dikarya</taxon>
        <taxon>Ascomycota</taxon>
        <taxon>Pezizomycotina</taxon>
        <taxon>Eurotiomycetes</taxon>
        <taxon>Chaetothyriomycetidae</taxon>
        <taxon>Chaetothyriales</taxon>
        <taxon>Herpotrichiellaceae</taxon>
        <taxon>Fonsecaea</taxon>
    </lineage>
</organism>
<proteinExistence type="predicted"/>
<name>A0A177FBZ4_9EURO</name>
<feature type="transmembrane region" description="Helical" evidence="1">
    <location>
        <begin position="28"/>
        <end position="50"/>
    </location>
</feature>
<accession>A0A177FBZ4</accession>
<evidence type="ECO:0000256" key="1">
    <source>
        <dbReference type="SAM" id="Phobius"/>
    </source>
</evidence>
<evidence type="ECO:0000313" key="3">
    <source>
        <dbReference type="Proteomes" id="UP000077002"/>
    </source>
</evidence>
<keyword evidence="3" id="KW-1185">Reference proteome</keyword>
<keyword evidence="1" id="KW-0812">Transmembrane</keyword>
<dbReference type="Proteomes" id="UP000077002">
    <property type="component" value="Unassembled WGS sequence"/>
</dbReference>
<reference evidence="2 3" key="1">
    <citation type="submission" date="2016-03" db="EMBL/GenBank/DDBJ databases">
        <title>Draft genome sequence of the Fonsecaea monophora CBS 269.37.</title>
        <authorList>
            <person name="Bombassaro A."/>
            <person name="Vinicius W.A."/>
            <person name="De Hoog S."/>
            <person name="Sun J."/>
            <person name="Souza E.M."/>
            <person name="Raittz R.T."/>
            <person name="Costa F."/>
            <person name="Leao A.C."/>
            <person name="Tadra-Sfeir M.Z."/>
            <person name="Baura V."/>
            <person name="Balsanelli E."/>
            <person name="Pedrosa F.O."/>
            <person name="Moreno L.F."/>
            <person name="Steffens M.B."/>
            <person name="Xi L."/>
            <person name="Bocca A.L."/>
            <person name="Felipe M.S."/>
            <person name="Teixeira M."/>
            <person name="Telles Filho F.Q."/>
            <person name="Azevedo C.M."/>
            <person name="Gomes R."/>
            <person name="Vicente V.A."/>
        </authorList>
    </citation>
    <scope>NUCLEOTIDE SEQUENCE [LARGE SCALE GENOMIC DNA]</scope>
    <source>
        <strain evidence="2 3">CBS 269.37</strain>
    </source>
</reference>